<dbReference type="SMART" id="SM00233">
    <property type="entry name" value="PH"/>
    <property type="match status" value="1"/>
</dbReference>
<dbReference type="PANTHER" id="PTHR14336">
    <property type="entry name" value="TANDEM PH DOMAIN CONTAINING PROTEIN"/>
    <property type="match status" value="1"/>
</dbReference>
<keyword evidence="1" id="KW-0175">Coiled coil</keyword>
<sequence length="601" mass="68869">MDPATPATTKVKMSGYLHLKNKKRMMSNWKNYWFVLEDRLLLFYRSKDEYQAISPCKGSINLGPPCAVKSLPSVANAFQVVTRTVTYTLKAENSDEQKKWMQAMLSALQQNQNFTNETPKRLSHFRYSLDDLIPEREPHEKAPFERQNSVPHKLKIETQKSNEIIQRLQKIGAHSYGGSLGAISKIATKKCPSPVLTKNNNSKASQGSLPNYHFDDEEEVLRKSPYRENIYERISGDSLEFRNSFWMDNENYSVPLRKSVGMADERKRAGMVDEAKSAVTPTRETKSLMVENDQYQTTRQVQSEEVIYAEPKLNEVTDCNKNSVLVENSFYASADVTSRESAQSENLYEDLDKFSHYSTPVLKKADENSSHSSQELKMKRDVVKEEVKSIKKSRSFMRRVWRKKGKKEREQPREEEIYAEVDPVAVEKVVLTDDSAIQMLSELHNILENKKILLRAHSNQSTDDSQTPGRPAAPDSVCPSLPPKTQKMFQDTKPNQPIEQVRSLDEILEDLEREKVESRTKVQMLIRKFSEGESDDVILRKRDKSDSRSCRHSDELNTLLNELAKVTSAPIMTPGVTSSLVNPNLTDEEVSWSFLFEVILH</sequence>
<evidence type="ECO:0000313" key="4">
    <source>
        <dbReference type="EMBL" id="KAH0817323.1"/>
    </source>
</evidence>
<dbReference type="SUPFAM" id="SSF50729">
    <property type="entry name" value="PH domain-like"/>
    <property type="match status" value="1"/>
</dbReference>
<dbReference type="Proteomes" id="UP000719412">
    <property type="component" value="Unassembled WGS sequence"/>
</dbReference>
<dbReference type="InterPro" id="IPR011993">
    <property type="entry name" value="PH-like_dom_sf"/>
</dbReference>
<protein>
    <recommendedName>
        <fullName evidence="3">PH domain-containing protein</fullName>
    </recommendedName>
</protein>
<dbReference type="CDD" id="cd00821">
    <property type="entry name" value="PH"/>
    <property type="match status" value="1"/>
</dbReference>
<feature type="domain" description="PH" evidence="3">
    <location>
        <begin position="10"/>
        <end position="109"/>
    </location>
</feature>
<evidence type="ECO:0000313" key="5">
    <source>
        <dbReference type="Proteomes" id="UP000719412"/>
    </source>
</evidence>
<feature type="compositionally biased region" description="Polar residues" evidence="2">
    <location>
        <begin position="458"/>
        <end position="468"/>
    </location>
</feature>
<dbReference type="EMBL" id="JABDTM020019733">
    <property type="protein sequence ID" value="KAH0817323.1"/>
    <property type="molecule type" value="Genomic_DNA"/>
</dbReference>
<feature type="coiled-coil region" evidence="1">
    <location>
        <begin position="501"/>
        <end position="528"/>
    </location>
</feature>
<feature type="compositionally biased region" description="Polar residues" evidence="2">
    <location>
        <begin position="197"/>
        <end position="209"/>
    </location>
</feature>
<keyword evidence="5" id="KW-1185">Reference proteome</keyword>
<reference evidence="4" key="1">
    <citation type="journal article" date="2020" name="J Insects Food Feed">
        <title>The yellow mealworm (Tenebrio molitor) genome: a resource for the emerging insects as food and feed industry.</title>
        <authorList>
            <person name="Eriksson T."/>
            <person name="Andere A."/>
            <person name="Kelstrup H."/>
            <person name="Emery V."/>
            <person name="Picard C."/>
        </authorList>
    </citation>
    <scope>NUCLEOTIDE SEQUENCE</scope>
    <source>
        <strain evidence="4">Stoneville</strain>
        <tissue evidence="4">Whole head</tissue>
    </source>
</reference>
<gene>
    <name evidence="4" type="ORF">GEV33_005468</name>
</gene>
<feature type="region of interest" description="Disordered" evidence="2">
    <location>
        <begin position="197"/>
        <end position="216"/>
    </location>
</feature>
<comment type="caution">
    <text evidence="4">The sequence shown here is derived from an EMBL/GenBank/DDBJ whole genome shotgun (WGS) entry which is preliminary data.</text>
</comment>
<name>A0A8J6HPK4_TENMO</name>
<dbReference type="AlphaFoldDB" id="A0A8J6HPK4"/>
<accession>A0A8J6HPK4</accession>
<organism evidence="4 5">
    <name type="scientific">Tenebrio molitor</name>
    <name type="common">Yellow mealworm beetle</name>
    <dbReference type="NCBI Taxonomy" id="7067"/>
    <lineage>
        <taxon>Eukaryota</taxon>
        <taxon>Metazoa</taxon>
        <taxon>Ecdysozoa</taxon>
        <taxon>Arthropoda</taxon>
        <taxon>Hexapoda</taxon>
        <taxon>Insecta</taxon>
        <taxon>Pterygota</taxon>
        <taxon>Neoptera</taxon>
        <taxon>Endopterygota</taxon>
        <taxon>Coleoptera</taxon>
        <taxon>Polyphaga</taxon>
        <taxon>Cucujiformia</taxon>
        <taxon>Tenebrionidae</taxon>
        <taxon>Tenebrio</taxon>
    </lineage>
</organism>
<dbReference type="Gene3D" id="2.30.29.30">
    <property type="entry name" value="Pleckstrin-homology domain (PH domain)/Phosphotyrosine-binding domain (PTB)"/>
    <property type="match status" value="1"/>
</dbReference>
<feature type="region of interest" description="Disordered" evidence="2">
    <location>
        <begin position="458"/>
        <end position="477"/>
    </location>
</feature>
<dbReference type="PROSITE" id="PS50003">
    <property type="entry name" value="PH_DOMAIN"/>
    <property type="match status" value="1"/>
</dbReference>
<proteinExistence type="predicted"/>
<dbReference type="Pfam" id="PF00169">
    <property type="entry name" value="PH"/>
    <property type="match status" value="1"/>
</dbReference>
<evidence type="ECO:0000256" key="2">
    <source>
        <dbReference type="SAM" id="MobiDB-lite"/>
    </source>
</evidence>
<evidence type="ECO:0000256" key="1">
    <source>
        <dbReference type="SAM" id="Coils"/>
    </source>
</evidence>
<dbReference type="InterPro" id="IPR051707">
    <property type="entry name" value="PI-Interact_SigTrans_Reg"/>
</dbReference>
<reference evidence="4" key="2">
    <citation type="submission" date="2021-08" db="EMBL/GenBank/DDBJ databases">
        <authorList>
            <person name="Eriksson T."/>
        </authorList>
    </citation>
    <scope>NUCLEOTIDE SEQUENCE</scope>
    <source>
        <strain evidence="4">Stoneville</strain>
        <tissue evidence="4">Whole head</tissue>
    </source>
</reference>
<evidence type="ECO:0000259" key="3">
    <source>
        <dbReference type="PROSITE" id="PS50003"/>
    </source>
</evidence>
<dbReference type="InterPro" id="IPR001849">
    <property type="entry name" value="PH_domain"/>
</dbReference>